<feature type="region of interest" description="Disordered" evidence="1">
    <location>
        <begin position="90"/>
        <end position="121"/>
    </location>
</feature>
<dbReference type="Proteomes" id="UP000238274">
    <property type="component" value="Unassembled WGS sequence"/>
</dbReference>
<name>A0A2S4WEW4_9BASI</name>
<comment type="caution">
    <text evidence="2">The sequence shown here is derived from an EMBL/GenBank/DDBJ whole genome shotgun (WGS) entry which is preliminary data.</text>
</comment>
<organism evidence="2 3">
    <name type="scientific">Puccinia striiformis</name>
    <dbReference type="NCBI Taxonomy" id="27350"/>
    <lineage>
        <taxon>Eukaryota</taxon>
        <taxon>Fungi</taxon>
        <taxon>Dikarya</taxon>
        <taxon>Basidiomycota</taxon>
        <taxon>Pucciniomycotina</taxon>
        <taxon>Pucciniomycetes</taxon>
        <taxon>Pucciniales</taxon>
        <taxon>Pucciniaceae</taxon>
        <taxon>Puccinia</taxon>
    </lineage>
</organism>
<protein>
    <submittedName>
        <fullName evidence="2">Uncharacterized protein</fullName>
    </submittedName>
</protein>
<feature type="compositionally biased region" description="Low complexity" evidence="1">
    <location>
        <begin position="222"/>
        <end position="234"/>
    </location>
</feature>
<dbReference type="AlphaFoldDB" id="A0A2S4WEW4"/>
<reference evidence="3" key="3">
    <citation type="journal article" date="2018" name="Mol. Plant Microbe Interact.">
        <title>Genome sequence resources for the wheat stripe rust pathogen (Puccinia striiformis f. sp. tritici) and the barley stripe rust pathogen (Puccinia striiformis f. sp. hordei).</title>
        <authorList>
            <person name="Xia C."/>
            <person name="Wang M."/>
            <person name="Yin C."/>
            <person name="Cornejo O.E."/>
            <person name="Hulbert S.H."/>
            <person name="Chen X."/>
        </authorList>
    </citation>
    <scope>NUCLEOTIDE SEQUENCE [LARGE SCALE GENOMIC DNA]</scope>
    <source>
        <strain evidence="3">93TX-2</strain>
    </source>
</reference>
<evidence type="ECO:0000313" key="3">
    <source>
        <dbReference type="Proteomes" id="UP000238274"/>
    </source>
</evidence>
<evidence type="ECO:0000313" key="2">
    <source>
        <dbReference type="EMBL" id="POW20325.1"/>
    </source>
</evidence>
<keyword evidence="3" id="KW-1185">Reference proteome</keyword>
<proteinExistence type="predicted"/>
<feature type="region of interest" description="Disordered" evidence="1">
    <location>
        <begin position="206"/>
        <end position="266"/>
    </location>
</feature>
<dbReference type="VEuPathDB" id="FungiDB:PSTT_15287"/>
<reference evidence="3" key="2">
    <citation type="journal article" date="2018" name="BMC Genomics">
        <title>Genomic insights into host adaptation between the wheat stripe rust pathogen (Puccinia striiformis f. sp. tritici) and the barley stripe rust pathogen (Puccinia striiformis f. sp. hordei).</title>
        <authorList>
            <person name="Xia C."/>
            <person name="Wang M."/>
            <person name="Yin C."/>
            <person name="Cornejo O.E."/>
            <person name="Hulbert S.H."/>
            <person name="Chen X."/>
        </authorList>
    </citation>
    <scope>NUCLEOTIDE SEQUENCE [LARGE SCALE GENOMIC DNA]</scope>
    <source>
        <strain evidence="3">93TX-2</strain>
    </source>
</reference>
<reference evidence="2 3" key="1">
    <citation type="submission" date="2017-12" db="EMBL/GenBank/DDBJ databases">
        <title>Gene loss provides genomic basis for host adaptation in cereal stripe rust fungi.</title>
        <authorList>
            <person name="Xia C."/>
        </authorList>
    </citation>
    <scope>NUCLEOTIDE SEQUENCE [LARGE SCALE GENOMIC DNA]</scope>
    <source>
        <strain evidence="2 3">93TX-2</strain>
    </source>
</reference>
<dbReference type="VEuPathDB" id="FungiDB:PSHT_03650"/>
<dbReference type="EMBL" id="PKSM01000035">
    <property type="protein sequence ID" value="POW20325.1"/>
    <property type="molecule type" value="Genomic_DNA"/>
</dbReference>
<gene>
    <name evidence="2" type="ORF">PSHT_03650</name>
</gene>
<feature type="compositionally biased region" description="Pro residues" evidence="1">
    <location>
        <begin position="257"/>
        <end position="266"/>
    </location>
</feature>
<evidence type="ECO:0000256" key="1">
    <source>
        <dbReference type="SAM" id="MobiDB-lite"/>
    </source>
</evidence>
<sequence length="301" mass="32936">MEKSPFEYSHLEQRVNACVTAARSAPTTSFHPRALPTTSLISKDNLIWRVHTWLDSKGKCHFCKKTCGNPAGACPGPVKKEFIPIPESFVTPPKPPKYTPPRAWSKAGKPTHTPAGRPSTRSATVAGVAEEDRFDAAALASIQAELAEDGLFNYATEDLEGCYGCLKLAGIAGYEALDVQQWANGDEKYVKSSSKSTPAFRHLSSYRNSRVRPATGRKKKPSTGPTLLTTSLGPRSDTVNTSKPLRIPHQVDQTDHPTPPHTGPLPPGLPIHSPFVPPPLPIFPLFPRFPPYFFFYPPVFV</sequence>
<accession>A0A2S4WEW4</accession>